<evidence type="ECO:0000256" key="6">
    <source>
        <dbReference type="RuleBase" id="RU361157"/>
    </source>
</evidence>
<feature type="transmembrane region" description="Helical" evidence="6">
    <location>
        <begin position="74"/>
        <end position="95"/>
    </location>
</feature>
<keyword evidence="5" id="KW-0046">Antibiotic resistance</keyword>
<dbReference type="RefSeq" id="WP_162449122.1">
    <property type="nucleotide sequence ID" value="NZ_WLZY01000001.1"/>
</dbReference>
<feature type="transmembrane region" description="Helical" evidence="6">
    <location>
        <begin position="156"/>
        <end position="176"/>
    </location>
</feature>
<dbReference type="GO" id="GO:0043190">
    <property type="term" value="C:ATP-binding cassette (ABC) transporter complex"/>
    <property type="evidence" value="ECO:0007669"/>
    <property type="project" value="InterPro"/>
</dbReference>
<keyword evidence="4 6" id="KW-0472">Membrane</keyword>
<keyword evidence="2 6" id="KW-0812">Transmembrane</keyword>
<dbReference type="PANTHER" id="PTHR43027">
    <property type="entry name" value="DOXORUBICIN RESISTANCE ABC TRANSPORTER PERMEASE PROTEIN DRRC-RELATED"/>
    <property type="match status" value="1"/>
</dbReference>
<keyword evidence="6" id="KW-0813">Transport</keyword>
<keyword evidence="3 6" id="KW-1133">Transmembrane helix</keyword>
<evidence type="ECO:0000259" key="7">
    <source>
        <dbReference type="PROSITE" id="PS51012"/>
    </source>
</evidence>
<dbReference type="PIRSF" id="PIRSF006648">
    <property type="entry name" value="DrrB"/>
    <property type="match status" value="1"/>
</dbReference>
<feature type="transmembrane region" description="Helical" evidence="6">
    <location>
        <begin position="116"/>
        <end position="144"/>
    </location>
</feature>
<name>A0A7K3LZY7_9ACTN</name>
<dbReference type="InterPro" id="IPR000412">
    <property type="entry name" value="ABC_2_transport"/>
</dbReference>
<dbReference type="PROSITE" id="PS51012">
    <property type="entry name" value="ABC_TM2"/>
    <property type="match status" value="1"/>
</dbReference>
<proteinExistence type="inferred from homology"/>
<dbReference type="EMBL" id="WLZY01000001">
    <property type="protein sequence ID" value="NDL56560.1"/>
    <property type="molecule type" value="Genomic_DNA"/>
</dbReference>
<reference evidence="8 9" key="1">
    <citation type="submission" date="2019-11" db="EMBL/GenBank/DDBJ databases">
        <authorList>
            <person name="Li X.-J."/>
            <person name="Feng X.-M."/>
        </authorList>
    </citation>
    <scope>NUCLEOTIDE SEQUENCE [LARGE SCALE GENOMIC DNA]</scope>
    <source>
        <strain evidence="8 9">XMNu-373</strain>
    </source>
</reference>
<comment type="subcellular location">
    <subcellularLocation>
        <location evidence="6">Cell membrane</location>
        <topology evidence="6">Multi-pass membrane protein</topology>
    </subcellularLocation>
    <subcellularLocation>
        <location evidence="1">Membrane</location>
        <topology evidence="1">Multi-pass membrane protein</topology>
    </subcellularLocation>
</comment>
<feature type="transmembrane region" description="Helical" evidence="6">
    <location>
        <begin position="239"/>
        <end position="257"/>
    </location>
</feature>
<evidence type="ECO:0000256" key="5">
    <source>
        <dbReference type="ARBA" id="ARBA00023251"/>
    </source>
</evidence>
<gene>
    <name evidence="8" type="ORF">F7O44_05685</name>
</gene>
<sequence>MTTRTSTAPGTGMSSRSILAKVAVLEAKLMLRDGATVFFGLIFPTLLLVGLGLLLPDFQEPTPDLGGLRPVDVYAPVALTLAMATVAVTILPAYLAAYRADGVLRRLATTPASPSVLLNAQLVVNTVILAIGSLLAFASAVLILDVEWPSNIVGTLVAFAAGTIACFSVGLLIAAVAKNGRAASAIGMSAYFPFLFFAGVWTPGDAMPSGVRAIADFTPTGAAVEAMSDAWIEGGWPSALHLTVLLAWTVVMGFIASRTFRWE</sequence>
<dbReference type="Proteomes" id="UP000460435">
    <property type="component" value="Unassembled WGS sequence"/>
</dbReference>
<evidence type="ECO:0000313" key="9">
    <source>
        <dbReference type="Proteomes" id="UP000460435"/>
    </source>
</evidence>
<dbReference type="InterPro" id="IPR047817">
    <property type="entry name" value="ABC2_TM_bact-type"/>
</dbReference>
<dbReference type="Pfam" id="PF01061">
    <property type="entry name" value="ABC2_membrane"/>
    <property type="match status" value="1"/>
</dbReference>
<evidence type="ECO:0000256" key="4">
    <source>
        <dbReference type="ARBA" id="ARBA00023136"/>
    </source>
</evidence>
<evidence type="ECO:0000256" key="3">
    <source>
        <dbReference type="ARBA" id="ARBA00022989"/>
    </source>
</evidence>
<organism evidence="8 9">
    <name type="scientific">Phytoactinopolyspora mesophila</name>
    <dbReference type="NCBI Taxonomy" id="2650750"/>
    <lineage>
        <taxon>Bacteria</taxon>
        <taxon>Bacillati</taxon>
        <taxon>Actinomycetota</taxon>
        <taxon>Actinomycetes</taxon>
        <taxon>Jiangellales</taxon>
        <taxon>Jiangellaceae</taxon>
        <taxon>Phytoactinopolyspora</taxon>
    </lineage>
</organism>
<comment type="caution">
    <text evidence="8">The sequence shown here is derived from an EMBL/GenBank/DDBJ whole genome shotgun (WGS) entry which is preliminary data.</text>
</comment>
<dbReference type="AlphaFoldDB" id="A0A7K3LZY7"/>
<protein>
    <recommendedName>
        <fullName evidence="6">Transport permease protein</fullName>
    </recommendedName>
</protein>
<keyword evidence="9" id="KW-1185">Reference proteome</keyword>
<feature type="domain" description="ABC transmembrane type-2" evidence="7">
    <location>
        <begin position="35"/>
        <end position="263"/>
    </location>
</feature>
<feature type="transmembrane region" description="Helical" evidence="6">
    <location>
        <begin position="183"/>
        <end position="202"/>
    </location>
</feature>
<evidence type="ECO:0000256" key="2">
    <source>
        <dbReference type="ARBA" id="ARBA00022692"/>
    </source>
</evidence>
<keyword evidence="6" id="KW-1003">Cell membrane</keyword>
<dbReference type="GO" id="GO:0046677">
    <property type="term" value="P:response to antibiotic"/>
    <property type="evidence" value="ECO:0007669"/>
    <property type="project" value="UniProtKB-KW"/>
</dbReference>
<evidence type="ECO:0000313" key="8">
    <source>
        <dbReference type="EMBL" id="NDL56560.1"/>
    </source>
</evidence>
<feature type="transmembrane region" description="Helical" evidence="6">
    <location>
        <begin position="35"/>
        <end position="54"/>
    </location>
</feature>
<dbReference type="PANTHER" id="PTHR43027:SF2">
    <property type="entry name" value="TRANSPORT PERMEASE PROTEIN"/>
    <property type="match status" value="1"/>
</dbReference>
<dbReference type="InterPro" id="IPR052902">
    <property type="entry name" value="ABC-2_transporter"/>
</dbReference>
<comment type="similarity">
    <text evidence="6">Belongs to the ABC-2 integral membrane protein family.</text>
</comment>
<dbReference type="GO" id="GO:0140359">
    <property type="term" value="F:ABC-type transporter activity"/>
    <property type="evidence" value="ECO:0007669"/>
    <property type="project" value="InterPro"/>
</dbReference>
<evidence type="ECO:0000256" key="1">
    <source>
        <dbReference type="ARBA" id="ARBA00004141"/>
    </source>
</evidence>
<dbReference type="InterPro" id="IPR013525">
    <property type="entry name" value="ABC2_TM"/>
</dbReference>
<accession>A0A7K3LZY7</accession>